<feature type="compositionally biased region" description="Pro residues" evidence="1">
    <location>
        <begin position="274"/>
        <end position="285"/>
    </location>
</feature>
<proteinExistence type="predicted"/>
<evidence type="ECO:0000259" key="2">
    <source>
        <dbReference type="Pfam" id="PF00135"/>
    </source>
</evidence>
<feature type="domain" description="Carboxylesterase type B" evidence="2">
    <location>
        <begin position="20"/>
        <end position="248"/>
    </location>
</feature>
<keyword evidence="4" id="KW-1185">Reference proteome</keyword>
<dbReference type="AlphaFoldDB" id="A0A8H7EB19"/>
<dbReference type="EMBL" id="JAACFV010000006">
    <property type="protein sequence ID" value="KAF7513341.1"/>
    <property type="molecule type" value="Genomic_DNA"/>
</dbReference>
<dbReference type="Proteomes" id="UP000606974">
    <property type="component" value="Unassembled WGS sequence"/>
</dbReference>
<accession>A0A8H7EB19</accession>
<sequence>MQNNANEPFDLLLHTSHPRIIVSPTYRLNIFGFLCAPSDPSNSPGPASSPPLPSPCSGNFGFWDQRLALEWTHANISFFSGNPNNITVGGLSAGAHSAMFQLHYDTYSATQSSPLIRRLYLWSNVVGIQPNPPTSPAIHSQFNQVTSHFNIPASLPTGEKLAILRTMPAHDLVAAIPHLALHTFRAVTDNEFIPSDFLSSIYPHPDASASASATFSSRLKTNRVKILLGEVKDEARLYRLVNAPRSHAELKLELSNYYPSRVVDALLNHYRLHPSPPPANHPPTTSPIHPTATSHQHHPHHFLRRRRKL</sequence>
<dbReference type="PANTHER" id="PTHR43142">
    <property type="entry name" value="CARBOXYLIC ESTER HYDROLASE"/>
    <property type="match status" value="1"/>
</dbReference>
<reference evidence="3" key="1">
    <citation type="submission" date="2020-02" db="EMBL/GenBank/DDBJ databases">
        <authorList>
            <person name="Palmer J.M."/>
        </authorList>
    </citation>
    <scope>NUCLEOTIDE SEQUENCE</scope>
    <source>
        <strain evidence="3">EPUS1.4</strain>
        <tissue evidence="3">Thallus</tissue>
    </source>
</reference>
<dbReference type="Gene3D" id="3.40.50.1820">
    <property type="entry name" value="alpha/beta hydrolase"/>
    <property type="match status" value="1"/>
</dbReference>
<dbReference type="InterPro" id="IPR029058">
    <property type="entry name" value="AB_hydrolase_fold"/>
</dbReference>
<comment type="caution">
    <text evidence="3">The sequence shown here is derived from an EMBL/GenBank/DDBJ whole genome shotgun (WGS) entry which is preliminary data.</text>
</comment>
<dbReference type="SUPFAM" id="SSF53474">
    <property type="entry name" value="alpha/beta-Hydrolases"/>
    <property type="match status" value="1"/>
</dbReference>
<organism evidence="3 4">
    <name type="scientific">Endocarpon pusillum</name>
    <dbReference type="NCBI Taxonomy" id="364733"/>
    <lineage>
        <taxon>Eukaryota</taxon>
        <taxon>Fungi</taxon>
        <taxon>Dikarya</taxon>
        <taxon>Ascomycota</taxon>
        <taxon>Pezizomycotina</taxon>
        <taxon>Eurotiomycetes</taxon>
        <taxon>Chaetothyriomycetidae</taxon>
        <taxon>Verrucariales</taxon>
        <taxon>Verrucariaceae</taxon>
        <taxon>Endocarpon</taxon>
    </lineage>
</organism>
<dbReference type="OrthoDB" id="6846267at2759"/>
<gene>
    <name evidence="3" type="ORF">GJ744_009762</name>
</gene>
<dbReference type="InterPro" id="IPR002018">
    <property type="entry name" value="CarbesteraseB"/>
</dbReference>
<dbReference type="PANTHER" id="PTHR43142:SF8">
    <property type="entry name" value="CARBOXYLIC ESTER HYDROLASE"/>
    <property type="match status" value="1"/>
</dbReference>
<evidence type="ECO:0000313" key="4">
    <source>
        <dbReference type="Proteomes" id="UP000606974"/>
    </source>
</evidence>
<evidence type="ECO:0000313" key="3">
    <source>
        <dbReference type="EMBL" id="KAF7513341.1"/>
    </source>
</evidence>
<feature type="region of interest" description="Disordered" evidence="1">
    <location>
        <begin position="273"/>
        <end position="309"/>
    </location>
</feature>
<protein>
    <recommendedName>
        <fullName evidence="2">Carboxylesterase type B domain-containing protein</fullName>
    </recommendedName>
</protein>
<feature type="compositionally biased region" description="Basic residues" evidence="1">
    <location>
        <begin position="295"/>
        <end position="309"/>
    </location>
</feature>
<name>A0A8H7EB19_9EURO</name>
<dbReference type="Pfam" id="PF00135">
    <property type="entry name" value="COesterase"/>
    <property type="match status" value="1"/>
</dbReference>
<evidence type="ECO:0000256" key="1">
    <source>
        <dbReference type="SAM" id="MobiDB-lite"/>
    </source>
</evidence>